<dbReference type="GO" id="GO:0016765">
    <property type="term" value="F:transferase activity, transferring alkyl or aryl (other than methyl) groups"/>
    <property type="evidence" value="ECO:0007669"/>
    <property type="project" value="InterPro"/>
</dbReference>
<feature type="binding site" evidence="3">
    <location>
        <position position="259"/>
    </location>
    <ligand>
        <name>dimethylallyl diphosphate</name>
        <dbReference type="ChEBI" id="CHEBI:57623"/>
    </ligand>
</feature>
<name>A0A2I1BVB1_ASPN1</name>
<gene>
    <name evidence="4" type="ORF">P174DRAFT_396938</name>
</gene>
<dbReference type="GO" id="GO:0009820">
    <property type="term" value="P:alkaloid metabolic process"/>
    <property type="evidence" value="ECO:0007669"/>
    <property type="project" value="InterPro"/>
</dbReference>
<dbReference type="PANTHER" id="PTHR40627:SF3">
    <property type="entry name" value="PRENYLTRANSFERASE ASQH2-RELATED"/>
    <property type="match status" value="1"/>
</dbReference>
<dbReference type="InterPro" id="IPR033964">
    <property type="entry name" value="ABBA"/>
</dbReference>
<evidence type="ECO:0000313" key="4">
    <source>
        <dbReference type="EMBL" id="PKX89312.1"/>
    </source>
</evidence>
<feature type="binding site" evidence="3">
    <location>
        <position position="415"/>
    </location>
    <ligand>
        <name>dimethylallyl diphosphate</name>
        <dbReference type="ChEBI" id="CHEBI:57623"/>
    </ligand>
</feature>
<feature type="binding site" evidence="3">
    <location>
        <position position="93"/>
    </location>
    <ligand>
        <name>L-tryptophan</name>
        <dbReference type="ChEBI" id="CHEBI:57912"/>
    </ligand>
</feature>
<reference evidence="5" key="1">
    <citation type="journal article" date="2018" name="Proc. Natl. Acad. Sci. U.S.A.">
        <title>Linking secondary metabolites to gene clusters through genome sequencing of six diverse Aspergillus species.</title>
        <authorList>
            <person name="Kaerboelling I."/>
            <person name="Vesth T.C."/>
            <person name="Frisvad J.C."/>
            <person name="Nybo J.L."/>
            <person name="Theobald S."/>
            <person name="Kuo A."/>
            <person name="Bowyer P."/>
            <person name="Matsuda Y."/>
            <person name="Mondo S."/>
            <person name="Lyhne E.K."/>
            <person name="Kogle M.E."/>
            <person name="Clum A."/>
            <person name="Lipzen A."/>
            <person name="Salamov A."/>
            <person name="Ngan C.Y."/>
            <person name="Daum C."/>
            <person name="Chiniquy J."/>
            <person name="Barry K."/>
            <person name="LaButti K."/>
            <person name="Haridas S."/>
            <person name="Simmons B.A."/>
            <person name="Magnuson J.K."/>
            <person name="Mortensen U.H."/>
            <person name="Larsen T.O."/>
            <person name="Grigoriev I.V."/>
            <person name="Baker S.E."/>
            <person name="Andersen M.R."/>
        </authorList>
    </citation>
    <scope>NUCLEOTIDE SEQUENCE [LARGE SCALE GENOMIC DNA]</scope>
    <source>
        <strain evidence="5">IBT 16806</strain>
    </source>
</reference>
<dbReference type="InterPro" id="IPR017795">
    <property type="entry name" value="ABBA_NscD-like"/>
</dbReference>
<dbReference type="RefSeq" id="XP_024677907.1">
    <property type="nucleotide sequence ID" value="XM_024823768.1"/>
</dbReference>
<comment type="caution">
    <text evidence="4">The sequence shown here is derived from an EMBL/GenBank/DDBJ whole genome shotgun (WGS) entry which is preliminary data.</text>
</comment>
<dbReference type="CDD" id="cd13929">
    <property type="entry name" value="PT-DMATS_CymD"/>
    <property type="match status" value="1"/>
</dbReference>
<dbReference type="PIRSF" id="PIRSF000509">
    <property type="entry name" value="Trp_DMAT"/>
    <property type="match status" value="1"/>
</dbReference>
<protein>
    <submittedName>
        <fullName evidence="4">Putative tryptophan dimethylallyltransferase</fullName>
    </submittedName>
</protein>
<evidence type="ECO:0000256" key="3">
    <source>
        <dbReference type="PIRSR" id="PIRSR000509-1"/>
    </source>
</evidence>
<dbReference type="NCBIfam" id="TIGR03429">
    <property type="entry name" value="arom_pren_DMATS"/>
    <property type="match status" value="1"/>
</dbReference>
<feature type="binding site" evidence="3">
    <location>
        <position position="263"/>
    </location>
    <ligand>
        <name>dimethylallyl diphosphate</name>
        <dbReference type="ChEBI" id="CHEBI:57623"/>
    </ligand>
</feature>
<evidence type="ECO:0000256" key="1">
    <source>
        <dbReference type="ARBA" id="ARBA00010209"/>
    </source>
</evidence>
<evidence type="ECO:0000313" key="5">
    <source>
        <dbReference type="Proteomes" id="UP000234474"/>
    </source>
</evidence>
<feature type="binding site" evidence="3">
    <location>
        <position position="347"/>
    </location>
    <ligand>
        <name>dimethylallyl diphosphate</name>
        <dbReference type="ChEBI" id="CHEBI:57623"/>
    </ligand>
</feature>
<feature type="binding site" evidence="3">
    <location>
        <position position="104"/>
    </location>
    <ligand>
        <name>dimethylallyl diphosphate</name>
        <dbReference type="ChEBI" id="CHEBI:57623"/>
    </ligand>
</feature>
<keyword evidence="5" id="KW-1185">Reference proteome</keyword>
<dbReference type="AlphaFoldDB" id="A0A2I1BVB1"/>
<keyword evidence="2 4" id="KW-0808">Transferase</keyword>
<dbReference type="SFLD" id="SFLDG01162">
    <property type="entry name" value="I"/>
    <property type="match status" value="1"/>
</dbReference>
<dbReference type="Proteomes" id="UP000234474">
    <property type="component" value="Unassembled WGS sequence"/>
</dbReference>
<organism evidence="4 5">
    <name type="scientific">Aspergillus novofumigatus (strain IBT 16806)</name>
    <dbReference type="NCBI Taxonomy" id="1392255"/>
    <lineage>
        <taxon>Eukaryota</taxon>
        <taxon>Fungi</taxon>
        <taxon>Dikarya</taxon>
        <taxon>Ascomycota</taxon>
        <taxon>Pezizomycotina</taxon>
        <taxon>Eurotiomycetes</taxon>
        <taxon>Eurotiomycetidae</taxon>
        <taxon>Eurotiales</taxon>
        <taxon>Aspergillaceae</taxon>
        <taxon>Aspergillus</taxon>
        <taxon>Aspergillus subgen. Fumigati</taxon>
    </lineage>
</organism>
<feature type="binding site" evidence="3">
    <location>
        <position position="411"/>
    </location>
    <ligand>
        <name>dimethylallyl diphosphate</name>
        <dbReference type="ChEBI" id="CHEBI:57623"/>
    </ligand>
</feature>
<feature type="binding site" evidence="3">
    <location>
        <position position="192"/>
    </location>
    <ligand>
        <name>L-tryptophan</name>
        <dbReference type="ChEBI" id="CHEBI:57912"/>
    </ligand>
</feature>
<evidence type="ECO:0000256" key="2">
    <source>
        <dbReference type="ARBA" id="ARBA00022679"/>
    </source>
</evidence>
<dbReference type="OMA" id="MHWKSHL"/>
<dbReference type="PANTHER" id="PTHR40627">
    <property type="entry name" value="INDOLE PRENYLTRANSFERASE TDIB-RELATED"/>
    <property type="match status" value="1"/>
</dbReference>
<dbReference type="InterPro" id="IPR012148">
    <property type="entry name" value="ABBA_DMATS-like"/>
</dbReference>
<feature type="binding site" evidence="3">
    <location>
        <position position="345"/>
    </location>
    <ligand>
        <name>dimethylallyl diphosphate</name>
        <dbReference type="ChEBI" id="CHEBI:57623"/>
    </ligand>
</feature>
<dbReference type="SFLD" id="SFLDS00036">
    <property type="entry name" value="Aromatic_Prenyltransferase"/>
    <property type="match status" value="1"/>
</dbReference>
<dbReference type="GeneID" id="36531093"/>
<dbReference type="Pfam" id="PF11991">
    <property type="entry name" value="Trp_DMAT"/>
    <property type="match status" value="1"/>
</dbReference>
<feature type="binding site" evidence="3">
    <location>
        <position position="261"/>
    </location>
    <ligand>
        <name>dimethylallyl diphosphate</name>
        <dbReference type="ChEBI" id="CHEBI:57623"/>
    </ligand>
</feature>
<feature type="binding site" evidence="3">
    <location>
        <position position="190"/>
    </location>
    <ligand>
        <name>dimethylallyl diphosphate</name>
        <dbReference type="ChEBI" id="CHEBI:57623"/>
    </ligand>
</feature>
<proteinExistence type="inferred from homology"/>
<dbReference type="OrthoDB" id="5392033at2759"/>
<comment type="similarity">
    <text evidence="1">Belongs to the tryptophan dimethylallyltransferase family.</text>
</comment>
<dbReference type="EMBL" id="MSZS01000010">
    <property type="protein sequence ID" value="PKX89312.1"/>
    <property type="molecule type" value="Genomic_DNA"/>
</dbReference>
<accession>A0A2I1BVB1</accession>
<dbReference type="VEuPathDB" id="FungiDB:P174DRAFT_396938"/>
<sequence length="428" mass="48419">MTHEKPLASPSSSPLQMLSRTFNFASEDEAKWWANTAPMFAKMLIKANYDVHRQYRFLCLHREFVIPALGPYPQPGKPLRWKSMLTRFGLPFELSYNYSKSLVRFAFEPIGEHAGADNDPFNTKAIGKVLQGFGTILPGLNMEWYNRFAEELTISDDEAELARNTTVPFRTQSIIAADMDPNGDILLKAYFYPRIKSVVTGKSKEKLIFDTVRRVDYDGELEGPLSALQEFLASRGSGAGNAPIAHFCSCDLLRPPEARIKIYCYETELDYESLVSDWTLGGRRKEPQTAAGLELLRELWDLLRISEGHCDGPSGFHELGTSPEERLPFIVNFSLSPGNPLPVPQIYFPVFGLNDKSVANALEAFFQRVGWTNLAESYMLDLQEYYPDENLEATKHLQAWVSFSLKAGEPYISVYKYSYGAFEKHPGN</sequence>
<feature type="binding site" evidence="3">
    <location>
        <position position="188"/>
    </location>
    <ligand>
        <name>dimethylallyl diphosphate</name>
        <dbReference type="ChEBI" id="CHEBI:57623"/>
    </ligand>
</feature>